<comment type="caution">
    <text evidence="4">The sequence shown here is derived from an EMBL/GenBank/DDBJ whole genome shotgun (WGS) entry which is preliminary data.</text>
</comment>
<evidence type="ECO:0000256" key="2">
    <source>
        <dbReference type="ARBA" id="ARBA00022989"/>
    </source>
</evidence>
<feature type="transmembrane region" description="Helical" evidence="3">
    <location>
        <begin position="17"/>
        <end position="35"/>
    </location>
</feature>
<gene>
    <name evidence="4" type="ORF">A8F95_14325</name>
</gene>
<reference evidence="5" key="1">
    <citation type="submission" date="2016-05" db="EMBL/GenBank/DDBJ databases">
        <authorList>
            <person name="Liu B."/>
            <person name="Wang J."/>
            <person name="Zhu Y."/>
            <person name="Liu G."/>
            <person name="Chen Q."/>
            <person name="Chen Z."/>
            <person name="Lan J."/>
            <person name="Che J."/>
            <person name="Ge C."/>
            <person name="Shi H."/>
            <person name="Pan Z."/>
            <person name="Liu X."/>
        </authorList>
    </citation>
    <scope>NUCLEOTIDE SEQUENCE [LARGE SCALE GENOMIC DNA]</scope>
    <source>
        <strain evidence="5">FJAT-27215</strain>
    </source>
</reference>
<evidence type="ECO:0000256" key="3">
    <source>
        <dbReference type="SAM" id="Phobius"/>
    </source>
</evidence>
<dbReference type="Proteomes" id="UP000092578">
    <property type="component" value="Unassembled WGS sequence"/>
</dbReference>
<dbReference type="Gene3D" id="1.10.1760.20">
    <property type="match status" value="1"/>
</dbReference>
<organism evidence="4 5">
    <name type="scientific">Pseudobacillus wudalianchiensis</name>
    <dbReference type="NCBI Taxonomy" id="1743143"/>
    <lineage>
        <taxon>Bacteria</taxon>
        <taxon>Bacillati</taxon>
        <taxon>Bacillota</taxon>
        <taxon>Bacilli</taxon>
        <taxon>Bacillales</taxon>
        <taxon>Bacillaceae</taxon>
        <taxon>Pseudobacillus</taxon>
    </lineage>
</organism>
<sequence>MDSTFSSAGAAKSKTRAIVINALFITLTLVATMFINIRLPIMGNGGLIHLGNVPLFIAAFAYGRKTGAIAGAFGMGLFDLISGWTIWAPFTFIIVGAMGFTAGLISEKMPGNKVVVHTVAIIAALVIKIVGYYFAEVILYANWVQPFGSIPGNVMQVVIAGIIVLPIAGRLKRIAGK</sequence>
<evidence type="ECO:0000313" key="5">
    <source>
        <dbReference type="Proteomes" id="UP000092578"/>
    </source>
</evidence>
<feature type="transmembrane region" description="Helical" evidence="3">
    <location>
        <begin position="154"/>
        <end position="171"/>
    </location>
</feature>
<proteinExistence type="predicted"/>
<dbReference type="RefSeq" id="WP_065411771.1">
    <property type="nucleotide sequence ID" value="NZ_MAYT01000029.1"/>
</dbReference>
<dbReference type="Pfam" id="PF07155">
    <property type="entry name" value="ECF-ribofla_trS"/>
    <property type="match status" value="1"/>
</dbReference>
<dbReference type="PANTHER" id="PTHR37815">
    <property type="entry name" value="UPF0397 PROTEIN BC_2624-RELATED"/>
    <property type="match status" value="1"/>
</dbReference>
<dbReference type="InterPro" id="IPR009825">
    <property type="entry name" value="ECF_substrate-spec-like"/>
</dbReference>
<accession>A0A1B9AGE2</accession>
<feature type="transmembrane region" description="Helical" evidence="3">
    <location>
        <begin position="84"/>
        <end position="105"/>
    </location>
</feature>
<keyword evidence="3" id="KW-0472">Membrane</keyword>
<dbReference type="GO" id="GO:0016020">
    <property type="term" value="C:membrane"/>
    <property type="evidence" value="ECO:0007669"/>
    <property type="project" value="InterPro"/>
</dbReference>
<name>A0A1B9AGE2_9BACI</name>
<evidence type="ECO:0000313" key="4">
    <source>
        <dbReference type="EMBL" id="OCA82898.1"/>
    </source>
</evidence>
<dbReference type="PANTHER" id="PTHR37815:SF3">
    <property type="entry name" value="UPF0397 PROTEIN SPR0429"/>
    <property type="match status" value="1"/>
</dbReference>
<keyword evidence="2 3" id="KW-1133">Transmembrane helix</keyword>
<feature type="transmembrane region" description="Helical" evidence="3">
    <location>
        <begin position="47"/>
        <end position="64"/>
    </location>
</feature>
<dbReference type="AlphaFoldDB" id="A0A1B9AGE2"/>
<feature type="transmembrane region" description="Helical" evidence="3">
    <location>
        <begin position="114"/>
        <end position="134"/>
    </location>
</feature>
<protein>
    <submittedName>
        <fullName evidence="4">ECF transporter S component</fullName>
    </submittedName>
</protein>
<evidence type="ECO:0000256" key="1">
    <source>
        <dbReference type="ARBA" id="ARBA00022692"/>
    </source>
</evidence>
<keyword evidence="1 3" id="KW-0812">Transmembrane</keyword>
<keyword evidence="5" id="KW-1185">Reference proteome</keyword>
<dbReference type="EMBL" id="MAYT01000029">
    <property type="protein sequence ID" value="OCA82898.1"/>
    <property type="molecule type" value="Genomic_DNA"/>
</dbReference>